<sequence>MAAVAMDGVSAFAPGGGDSSLTGVIDWLLANLDRPVSIGELARRALMSERTFNRRFKAVTGTTPYSWLLTRRLERAAALLETTEPSVEKVARRVGYNTVAVFRQQFTKRHGIGPRAYRMKFRQE</sequence>
<protein>
    <submittedName>
        <fullName evidence="5">Transcriptional regulator GlxA family with amidase domain</fullName>
    </submittedName>
</protein>
<feature type="domain" description="HTH araC/xylS-type" evidence="4">
    <location>
        <begin position="22"/>
        <end position="120"/>
    </location>
</feature>
<organism evidence="5 6">
    <name type="scientific">Nonomuraea thailandensis</name>
    <dbReference type="NCBI Taxonomy" id="1188745"/>
    <lineage>
        <taxon>Bacteria</taxon>
        <taxon>Bacillati</taxon>
        <taxon>Actinomycetota</taxon>
        <taxon>Actinomycetes</taxon>
        <taxon>Streptosporangiales</taxon>
        <taxon>Streptosporangiaceae</taxon>
        <taxon>Nonomuraea</taxon>
    </lineage>
</organism>
<dbReference type="InterPro" id="IPR018060">
    <property type="entry name" value="HTH_AraC"/>
</dbReference>
<dbReference type="InterPro" id="IPR009057">
    <property type="entry name" value="Homeodomain-like_sf"/>
</dbReference>
<keyword evidence="3" id="KW-0804">Transcription</keyword>
<evidence type="ECO:0000256" key="3">
    <source>
        <dbReference type="ARBA" id="ARBA00023163"/>
    </source>
</evidence>
<dbReference type="EMBL" id="JAMZEB010000002">
    <property type="protein sequence ID" value="MCP2357461.1"/>
    <property type="molecule type" value="Genomic_DNA"/>
</dbReference>
<dbReference type="Proteomes" id="UP001139648">
    <property type="component" value="Unassembled WGS sequence"/>
</dbReference>
<keyword evidence="2" id="KW-0238">DNA-binding</keyword>
<evidence type="ECO:0000256" key="1">
    <source>
        <dbReference type="ARBA" id="ARBA00023015"/>
    </source>
</evidence>
<dbReference type="SUPFAM" id="SSF46689">
    <property type="entry name" value="Homeodomain-like"/>
    <property type="match status" value="2"/>
</dbReference>
<dbReference type="Gene3D" id="1.10.10.60">
    <property type="entry name" value="Homeodomain-like"/>
    <property type="match status" value="2"/>
</dbReference>
<dbReference type="SMART" id="SM00342">
    <property type="entry name" value="HTH_ARAC"/>
    <property type="match status" value="1"/>
</dbReference>
<evidence type="ECO:0000313" key="5">
    <source>
        <dbReference type="EMBL" id="MCP2357461.1"/>
    </source>
</evidence>
<evidence type="ECO:0000259" key="4">
    <source>
        <dbReference type="PROSITE" id="PS01124"/>
    </source>
</evidence>
<dbReference type="InterPro" id="IPR050204">
    <property type="entry name" value="AraC_XylS_family_regulators"/>
</dbReference>
<keyword evidence="1" id="KW-0805">Transcription regulation</keyword>
<reference evidence="5" key="1">
    <citation type="submission" date="2022-06" db="EMBL/GenBank/DDBJ databases">
        <title>Sequencing the genomes of 1000 actinobacteria strains.</title>
        <authorList>
            <person name="Klenk H.-P."/>
        </authorList>
    </citation>
    <scope>NUCLEOTIDE SEQUENCE</scope>
    <source>
        <strain evidence="5">DSM 46694</strain>
    </source>
</reference>
<comment type="caution">
    <text evidence="5">The sequence shown here is derived from an EMBL/GenBank/DDBJ whole genome shotgun (WGS) entry which is preliminary data.</text>
</comment>
<dbReference type="GO" id="GO:0003700">
    <property type="term" value="F:DNA-binding transcription factor activity"/>
    <property type="evidence" value="ECO:0007669"/>
    <property type="project" value="InterPro"/>
</dbReference>
<proteinExistence type="predicted"/>
<gene>
    <name evidence="5" type="ORF">HD597_004481</name>
</gene>
<evidence type="ECO:0000313" key="6">
    <source>
        <dbReference type="Proteomes" id="UP001139648"/>
    </source>
</evidence>
<dbReference type="GO" id="GO:0043565">
    <property type="term" value="F:sequence-specific DNA binding"/>
    <property type="evidence" value="ECO:0007669"/>
    <property type="project" value="InterPro"/>
</dbReference>
<dbReference type="PANTHER" id="PTHR46796">
    <property type="entry name" value="HTH-TYPE TRANSCRIPTIONAL ACTIVATOR RHAS-RELATED"/>
    <property type="match status" value="1"/>
</dbReference>
<evidence type="ECO:0000256" key="2">
    <source>
        <dbReference type="ARBA" id="ARBA00023125"/>
    </source>
</evidence>
<accession>A0A9X2K5C1</accession>
<dbReference type="Pfam" id="PF12833">
    <property type="entry name" value="HTH_18"/>
    <property type="match status" value="1"/>
</dbReference>
<dbReference type="AlphaFoldDB" id="A0A9X2K5C1"/>
<dbReference type="PANTHER" id="PTHR46796:SF13">
    <property type="entry name" value="HTH-TYPE TRANSCRIPTIONAL ACTIVATOR RHAS"/>
    <property type="match status" value="1"/>
</dbReference>
<dbReference type="RefSeq" id="WP_253744584.1">
    <property type="nucleotide sequence ID" value="NZ_BAABKA010000015.1"/>
</dbReference>
<keyword evidence="6" id="KW-1185">Reference proteome</keyword>
<dbReference type="PROSITE" id="PS01124">
    <property type="entry name" value="HTH_ARAC_FAMILY_2"/>
    <property type="match status" value="1"/>
</dbReference>
<name>A0A9X2K5C1_9ACTN</name>